<sequence>MELPLRLDWSPKRRYDLTDDGDRRALYERALNQALQVEDLQTFLNADLLIDLWPRLWLPQQLRDLWQTRFPQLTSRH</sequence>
<name>A0ABD7HFM3_9MYCO</name>
<organism evidence="1 2">
    <name type="scientific">Mycobacteroides abscessus</name>
    <dbReference type="NCBI Taxonomy" id="36809"/>
    <lineage>
        <taxon>Bacteria</taxon>
        <taxon>Bacillati</taxon>
        <taxon>Actinomycetota</taxon>
        <taxon>Actinomycetes</taxon>
        <taxon>Mycobacteriales</taxon>
        <taxon>Mycobacteriaceae</taxon>
        <taxon>Mycobacteroides</taxon>
    </lineage>
</organism>
<gene>
    <name evidence="1" type="ORF">D2E76_28220</name>
</gene>
<reference evidence="1 2" key="1">
    <citation type="submission" date="2018-08" db="EMBL/GenBank/DDBJ databases">
        <title>Linezolid Resistance in Mycobacterium abscessus: MIC Distribution and Comprehensive Investigation of Resistance Mechanisms.</title>
        <authorList>
            <person name="Ye M."/>
            <person name="Xu L."/>
            <person name="Zou Y."/>
            <person name="Li B."/>
            <person name="Guo Q."/>
            <person name="Zhang Y."/>
            <person name="Zhan M."/>
            <person name="Xu B."/>
            <person name="Yu F."/>
            <person name="Zhang Z."/>
            <person name="Chu H."/>
        </authorList>
    </citation>
    <scope>NUCLEOTIDE SEQUENCE [LARGE SCALE GENOMIC DNA]</scope>
    <source>
        <strain evidence="1 2">G143</strain>
    </source>
</reference>
<proteinExistence type="predicted"/>
<dbReference type="Proteomes" id="UP000284557">
    <property type="component" value="Unassembled WGS sequence"/>
</dbReference>
<dbReference type="AlphaFoldDB" id="A0ABD7HFM3"/>
<evidence type="ECO:0000313" key="2">
    <source>
        <dbReference type="Proteomes" id="UP000284557"/>
    </source>
</evidence>
<evidence type="ECO:0008006" key="3">
    <source>
        <dbReference type="Google" id="ProtNLM"/>
    </source>
</evidence>
<protein>
    <recommendedName>
        <fullName evidence="3">Transcriptional regulator</fullName>
    </recommendedName>
</protein>
<dbReference type="EMBL" id="QXBN01000068">
    <property type="protein sequence ID" value="RIT26301.1"/>
    <property type="molecule type" value="Genomic_DNA"/>
</dbReference>
<comment type="caution">
    <text evidence="1">The sequence shown here is derived from an EMBL/GenBank/DDBJ whole genome shotgun (WGS) entry which is preliminary data.</text>
</comment>
<accession>A0ABD7HFM3</accession>
<evidence type="ECO:0000313" key="1">
    <source>
        <dbReference type="EMBL" id="RIT26301.1"/>
    </source>
</evidence>